<dbReference type="InterPro" id="IPR014284">
    <property type="entry name" value="RNA_pol_sigma-70_dom"/>
</dbReference>
<dbReference type="RefSeq" id="WP_379270507.1">
    <property type="nucleotide sequence ID" value="NZ_JBHUGT010000015.1"/>
</dbReference>
<protein>
    <recommendedName>
        <fullName evidence="6">RNA polymerase sigma factor</fullName>
    </recommendedName>
</protein>
<keyword evidence="5 6" id="KW-0804">Transcription</keyword>
<keyword evidence="4 6" id="KW-0238">DNA-binding</keyword>
<dbReference type="EMBL" id="JBHUMY010000006">
    <property type="protein sequence ID" value="MFD2659828.1"/>
    <property type="molecule type" value="Genomic_DNA"/>
</dbReference>
<evidence type="ECO:0000256" key="4">
    <source>
        <dbReference type="ARBA" id="ARBA00023125"/>
    </source>
</evidence>
<evidence type="ECO:0000256" key="2">
    <source>
        <dbReference type="ARBA" id="ARBA00023015"/>
    </source>
</evidence>
<evidence type="ECO:0000313" key="9">
    <source>
        <dbReference type="EMBL" id="MFD2659828.1"/>
    </source>
</evidence>
<dbReference type="Pfam" id="PF08281">
    <property type="entry name" value="Sigma70_r4_2"/>
    <property type="match status" value="1"/>
</dbReference>
<dbReference type="Pfam" id="PF04542">
    <property type="entry name" value="Sigma70_r2"/>
    <property type="match status" value="1"/>
</dbReference>
<evidence type="ECO:0000313" key="10">
    <source>
        <dbReference type="Proteomes" id="UP001597493"/>
    </source>
</evidence>
<dbReference type="SUPFAM" id="SSF88659">
    <property type="entry name" value="Sigma3 and sigma4 domains of RNA polymerase sigma factors"/>
    <property type="match status" value="1"/>
</dbReference>
<evidence type="ECO:0000256" key="3">
    <source>
        <dbReference type="ARBA" id="ARBA00023082"/>
    </source>
</evidence>
<organism evidence="9 10">
    <name type="scientific">Paenibacillus thailandensis</name>
    <dbReference type="NCBI Taxonomy" id="393250"/>
    <lineage>
        <taxon>Bacteria</taxon>
        <taxon>Bacillati</taxon>
        <taxon>Bacillota</taxon>
        <taxon>Bacilli</taxon>
        <taxon>Bacillales</taxon>
        <taxon>Paenibacillaceae</taxon>
        <taxon>Paenibacillus</taxon>
    </lineage>
</organism>
<dbReference type="InterPro" id="IPR007627">
    <property type="entry name" value="RNA_pol_sigma70_r2"/>
</dbReference>
<evidence type="ECO:0000256" key="5">
    <source>
        <dbReference type="ARBA" id="ARBA00023163"/>
    </source>
</evidence>
<dbReference type="Gene3D" id="1.10.10.10">
    <property type="entry name" value="Winged helix-like DNA-binding domain superfamily/Winged helix DNA-binding domain"/>
    <property type="match status" value="1"/>
</dbReference>
<comment type="caution">
    <text evidence="9">The sequence shown here is derived from an EMBL/GenBank/DDBJ whole genome shotgun (WGS) entry which is preliminary data.</text>
</comment>
<reference evidence="10" key="1">
    <citation type="journal article" date="2019" name="Int. J. Syst. Evol. Microbiol.">
        <title>The Global Catalogue of Microorganisms (GCM) 10K type strain sequencing project: providing services to taxonomists for standard genome sequencing and annotation.</title>
        <authorList>
            <consortium name="The Broad Institute Genomics Platform"/>
            <consortium name="The Broad Institute Genome Sequencing Center for Infectious Disease"/>
            <person name="Wu L."/>
            <person name="Ma J."/>
        </authorList>
    </citation>
    <scope>NUCLEOTIDE SEQUENCE [LARGE SCALE GENOMIC DNA]</scope>
    <source>
        <strain evidence="10">TISTR 1827</strain>
    </source>
</reference>
<sequence length="575" mass="64258">MTERWETPLEKAEETELVRQAKAGSREAFGELVRRHRAKVYGYAKSIVQEPAAAEDIVQDALIRAFLHVGKLADIRRFLPWLHRIVRNRAYSALQSKHYVRERNFGQISSSGGNDSNGTDWSSLEHIMQKFGSRSAINEHGRTPEDELVRAELLAMIDKLLGCLNERERLVFEAHFFEQLPPQEIARLTAMSSANVYQLISRSRKKLAAERARVMVDQYLKTRKDLIGLKKKVLEQPEKLAGTAWSSAGASLHGIINYDEERYSLPKVMGFTGLAFRIGIGEGDVHIAGPTGFDFKSILQRGAANMGLHAVAVSEMSPDIGPNSNLIDPYLLTSEAKNKRPISDALPKALELIQQSIDRGKPVMAWDLFIPEFGIVYGYDDESQTLSAVECGRFGELPYDRLGRGYLKDLFVLAIADERELGQRDRLRGALETIIDHYDGREQRVGNIVTGLEAYDAWMEAFSGGNIEPNGNAYNAAVVHEARQFAAAFLEELAASWQGTDEADVRIRRLCTGASALYRQLAEPLRELTSMFPFPEGGQPNDKANALAADRILEQAKALELQAVGLLRQIYKELN</sequence>
<dbReference type="Proteomes" id="UP001597493">
    <property type="component" value="Unassembled WGS sequence"/>
</dbReference>
<dbReference type="InterPro" id="IPR013325">
    <property type="entry name" value="RNA_pol_sigma_r2"/>
</dbReference>
<dbReference type="SUPFAM" id="SSF88946">
    <property type="entry name" value="Sigma2 domain of RNA polymerase sigma factors"/>
    <property type="match status" value="1"/>
</dbReference>
<evidence type="ECO:0000256" key="1">
    <source>
        <dbReference type="ARBA" id="ARBA00010641"/>
    </source>
</evidence>
<dbReference type="InterPro" id="IPR013324">
    <property type="entry name" value="RNA_pol_sigma_r3/r4-like"/>
</dbReference>
<dbReference type="InterPro" id="IPR000838">
    <property type="entry name" value="RNA_pol_sigma70_ECF_CS"/>
</dbReference>
<comment type="similarity">
    <text evidence="1 6">Belongs to the sigma-70 factor family. ECF subfamily.</text>
</comment>
<feature type="domain" description="RNA polymerase sigma factor 70 region 4 type 2" evidence="8">
    <location>
        <begin position="156"/>
        <end position="207"/>
    </location>
</feature>
<dbReference type="Gene3D" id="1.10.1740.10">
    <property type="match status" value="1"/>
</dbReference>
<gene>
    <name evidence="9" type="ORF">ACFSW5_06040</name>
</gene>
<dbReference type="InterPro" id="IPR013249">
    <property type="entry name" value="RNA_pol_sigma70_r4_t2"/>
</dbReference>
<keyword evidence="3 6" id="KW-0731">Sigma factor</keyword>
<evidence type="ECO:0000259" key="8">
    <source>
        <dbReference type="Pfam" id="PF08281"/>
    </source>
</evidence>
<dbReference type="NCBIfam" id="TIGR02937">
    <property type="entry name" value="sigma70-ECF"/>
    <property type="match status" value="1"/>
</dbReference>
<dbReference type="PANTHER" id="PTHR43133:SF8">
    <property type="entry name" value="RNA POLYMERASE SIGMA FACTOR HI_1459-RELATED"/>
    <property type="match status" value="1"/>
</dbReference>
<dbReference type="CDD" id="cd06171">
    <property type="entry name" value="Sigma70_r4"/>
    <property type="match status" value="1"/>
</dbReference>
<dbReference type="PROSITE" id="PS01063">
    <property type="entry name" value="SIGMA70_ECF"/>
    <property type="match status" value="1"/>
</dbReference>
<evidence type="ECO:0000259" key="7">
    <source>
        <dbReference type="Pfam" id="PF04542"/>
    </source>
</evidence>
<keyword evidence="10" id="KW-1185">Reference proteome</keyword>
<feature type="domain" description="RNA polymerase sigma-70 region 2" evidence="7">
    <location>
        <begin position="32"/>
        <end position="96"/>
    </location>
</feature>
<dbReference type="InterPro" id="IPR039425">
    <property type="entry name" value="RNA_pol_sigma-70-like"/>
</dbReference>
<name>A0ABW5QVS5_9BACL</name>
<evidence type="ECO:0000256" key="6">
    <source>
        <dbReference type="RuleBase" id="RU000716"/>
    </source>
</evidence>
<dbReference type="InterPro" id="IPR036388">
    <property type="entry name" value="WH-like_DNA-bd_sf"/>
</dbReference>
<dbReference type="PANTHER" id="PTHR43133">
    <property type="entry name" value="RNA POLYMERASE ECF-TYPE SIGMA FACTO"/>
    <property type="match status" value="1"/>
</dbReference>
<accession>A0ABW5QVS5</accession>
<keyword evidence="2 6" id="KW-0805">Transcription regulation</keyword>
<proteinExistence type="inferred from homology"/>